<evidence type="ECO:0000256" key="4">
    <source>
        <dbReference type="ARBA" id="ARBA00022475"/>
    </source>
</evidence>
<evidence type="ECO:0000256" key="11">
    <source>
        <dbReference type="ARBA" id="ARBA00023136"/>
    </source>
</evidence>
<evidence type="ECO:0000256" key="9">
    <source>
        <dbReference type="ARBA" id="ARBA00022989"/>
    </source>
</evidence>
<gene>
    <name evidence="13" type="ORF">EZI54_22075</name>
</gene>
<keyword evidence="5 12" id="KW-0349">Heme</keyword>
<dbReference type="PANTHER" id="PTHR30365:SF14">
    <property type="entry name" value="CYTOCHROME BD MENAQUINOL OXIDASE SUBUNIT I-RELATED"/>
    <property type="match status" value="1"/>
</dbReference>
<evidence type="ECO:0000256" key="1">
    <source>
        <dbReference type="ARBA" id="ARBA00004651"/>
    </source>
</evidence>
<accession>A0ABY1ZEK1</accession>
<feature type="transmembrane region" description="Helical" evidence="12">
    <location>
        <begin position="364"/>
        <end position="384"/>
    </location>
</feature>
<keyword evidence="11 12" id="KW-0472">Membrane</keyword>
<evidence type="ECO:0000256" key="7">
    <source>
        <dbReference type="ARBA" id="ARBA00022723"/>
    </source>
</evidence>
<feature type="transmembrane region" description="Helical" evidence="12">
    <location>
        <begin position="318"/>
        <end position="343"/>
    </location>
</feature>
<organism evidence="13 14">
    <name type="scientific">Marinobacter halodurans</name>
    <dbReference type="NCBI Taxonomy" id="2528979"/>
    <lineage>
        <taxon>Bacteria</taxon>
        <taxon>Pseudomonadati</taxon>
        <taxon>Pseudomonadota</taxon>
        <taxon>Gammaproteobacteria</taxon>
        <taxon>Pseudomonadales</taxon>
        <taxon>Marinobacteraceae</taxon>
        <taxon>Marinobacter</taxon>
    </lineage>
</organism>
<comment type="subcellular location">
    <subcellularLocation>
        <location evidence="12">Cell inner membrane</location>
    </subcellularLocation>
    <subcellularLocation>
        <location evidence="1">Cell membrane</location>
        <topology evidence="1">Multi-pass membrane protein</topology>
    </subcellularLocation>
</comment>
<keyword evidence="8 12" id="KW-0249">Electron transport</keyword>
<dbReference type="Pfam" id="PF01654">
    <property type="entry name" value="Cyt_bd_oxida_I"/>
    <property type="match status" value="1"/>
</dbReference>
<evidence type="ECO:0000256" key="2">
    <source>
        <dbReference type="ARBA" id="ARBA00009819"/>
    </source>
</evidence>
<feature type="transmembrane region" description="Helical" evidence="12">
    <location>
        <begin position="96"/>
        <end position="117"/>
    </location>
</feature>
<dbReference type="PIRSF" id="PIRSF006446">
    <property type="entry name" value="Cyt_quinol_oxidase_1"/>
    <property type="match status" value="1"/>
</dbReference>
<keyword evidence="6 12" id="KW-0812">Transmembrane</keyword>
<name>A0ABY1ZEK1_9GAMM</name>
<sequence>MDLDPILLSRIQFAFVVSFHAIFPVFTIGLASYIAVLEGLFFRTQNPAWEKLSAFWTKVFAVVFGMGVVSGIVMSFQFGTNWSNFAQASSNFIGPLLSYEVVTAFFLEAGFLGVLLFGRHKVPAGVHLFAALMVALGTFISAFWILVANSWMQTPAGTEMRDGVIHVLSWSEAIFNPSFPFRFLHMVMASFLTGSFVVAGVSAWYLLLGREKEANRKALSMCLWLILFLAPAQAFIGDEHGLNSLEHQPTKVAAMEGNWETQSGVPLLLFAWPDQETQSNLMEIGIPHMASLILTHDWNGVVPGLKEVSPDEQPPVSIVFWSFRIMVAMGLLMILAGVIGVILRATGKLYSTVWYLQSLRLMSIAPFLAVLSGWFVTEVGRAPWLIYGIMTQAEAVTPSLTGGMALFTLIGYIVVYAMVFTAGVYYLFRVLQMGVEDEEPVDEEHDRAMRPLSAAHVTFEAGPYPGRDHDTHAAPLNKGGH</sequence>
<evidence type="ECO:0000313" key="14">
    <source>
        <dbReference type="Proteomes" id="UP000313645"/>
    </source>
</evidence>
<feature type="transmembrane region" description="Helical" evidence="12">
    <location>
        <begin position="218"/>
        <end position="236"/>
    </location>
</feature>
<comment type="caution">
    <text evidence="13">The sequence shown here is derived from an EMBL/GenBank/DDBJ whole genome shotgun (WGS) entry which is preliminary data.</text>
</comment>
<evidence type="ECO:0000256" key="10">
    <source>
        <dbReference type="ARBA" id="ARBA00023004"/>
    </source>
</evidence>
<dbReference type="EMBL" id="SJDL01000056">
    <property type="protein sequence ID" value="TBW47845.1"/>
    <property type="molecule type" value="Genomic_DNA"/>
</dbReference>
<feature type="transmembrane region" description="Helical" evidence="12">
    <location>
        <begin position="183"/>
        <end position="206"/>
    </location>
</feature>
<proteinExistence type="inferred from homology"/>
<dbReference type="RefSeq" id="WP_131484045.1">
    <property type="nucleotide sequence ID" value="NZ_SJDL01000056.1"/>
</dbReference>
<comment type="similarity">
    <text evidence="2 12">Belongs to the cytochrome ubiquinol oxidase subunit 1 family.</text>
</comment>
<evidence type="ECO:0000313" key="13">
    <source>
        <dbReference type="EMBL" id="TBW47845.1"/>
    </source>
</evidence>
<evidence type="ECO:0000256" key="8">
    <source>
        <dbReference type="ARBA" id="ARBA00022982"/>
    </source>
</evidence>
<protein>
    <submittedName>
        <fullName evidence="13">Cytochrome ubiquinol oxidase subunit I</fullName>
    </submittedName>
</protein>
<feature type="transmembrane region" description="Helical" evidence="12">
    <location>
        <begin position="12"/>
        <end position="34"/>
    </location>
</feature>
<feature type="transmembrane region" description="Helical" evidence="12">
    <location>
        <begin position="404"/>
        <end position="428"/>
    </location>
</feature>
<keyword evidence="4 12" id="KW-1003">Cell membrane</keyword>
<keyword evidence="14" id="KW-1185">Reference proteome</keyword>
<keyword evidence="10 12" id="KW-0408">Iron</keyword>
<feature type="transmembrane region" description="Helical" evidence="12">
    <location>
        <begin position="124"/>
        <end position="147"/>
    </location>
</feature>
<dbReference type="InterPro" id="IPR002585">
    <property type="entry name" value="Cyt-d_ubiquinol_oxidase_su_1"/>
</dbReference>
<feature type="transmembrane region" description="Helical" evidence="12">
    <location>
        <begin position="55"/>
        <end position="76"/>
    </location>
</feature>
<dbReference type="Proteomes" id="UP000313645">
    <property type="component" value="Unassembled WGS sequence"/>
</dbReference>
<evidence type="ECO:0000256" key="3">
    <source>
        <dbReference type="ARBA" id="ARBA00022448"/>
    </source>
</evidence>
<evidence type="ECO:0000256" key="5">
    <source>
        <dbReference type="ARBA" id="ARBA00022617"/>
    </source>
</evidence>
<keyword evidence="7 12" id="KW-0479">Metal-binding</keyword>
<keyword evidence="3 12" id="KW-0813">Transport</keyword>
<evidence type="ECO:0000256" key="12">
    <source>
        <dbReference type="PIRNR" id="PIRNR006446"/>
    </source>
</evidence>
<evidence type="ECO:0000256" key="6">
    <source>
        <dbReference type="ARBA" id="ARBA00022692"/>
    </source>
</evidence>
<keyword evidence="9 12" id="KW-1133">Transmembrane helix</keyword>
<reference evidence="13 14" key="1">
    <citation type="submission" date="2019-02" db="EMBL/GenBank/DDBJ databases">
        <title>Marinobacter halodurans sp. nov., a marine bacterium isolated from sea tidal flat.</title>
        <authorList>
            <person name="Yoo Y."/>
            <person name="Lee D.W."/>
            <person name="Kim B.S."/>
            <person name="Kim J.-J."/>
        </authorList>
    </citation>
    <scope>NUCLEOTIDE SEQUENCE [LARGE SCALE GENOMIC DNA]</scope>
    <source>
        <strain evidence="13 14">YJ-S3-2</strain>
    </source>
</reference>
<dbReference type="PANTHER" id="PTHR30365">
    <property type="entry name" value="CYTOCHROME D UBIQUINOL OXIDASE"/>
    <property type="match status" value="1"/>
</dbReference>